<dbReference type="Ensembl" id="ENSLLET00000018949.1">
    <property type="protein sequence ID" value="ENSLLEP00000018227.1"/>
    <property type="gene ID" value="ENSLLEG00000011559.1"/>
</dbReference>
<dbReference type="GO" id="GO:0006606">
    <property type="term" value="P:protein import into nucleus"/>
    <property type="evidence" value="ECO:0007669"/>
    <property type="project" value="TreeGrafter"/>
</dbReference>
<name>A0A8C5MQP6_9ANUR</name>
<dbReference type="AlphaFoldDB" id="A0A8C5MQP6"/>
<feature type="region of interest" description="Disordered" evidence="2">
    <location>
        <begin position="84"/>
        <end position="117"/>
    </location>
</feature>
<evidence type="ECO:0000256" key="2">
    <source>
        <dbReference type="SAM" id="MobiDB-lite"/>
    </source>
</evidence>
<reference evidence="3" key="1">
    <citation type="submission" date="2025-08" db="UniProtKB">
        <authorList>
            <consortium name="Ensembl"/>
        </authorList>
    </citation>
    <scope>IDENTIFICATION</scope>
</reference>
<dbReference type="GeneTree" id="ENSGT00530000063371"/>
<gene>
    <name evidence="3" type="primary">FAM53C</name>
</gene>
<dbReference type="GO" id="GO:0005634">
    <property type="term" value="C:nucleus"/>
    <property type="evidence" value="ECO:0007669"/>
    <property type="project" value="TreeGrafter"/>
</dbReference>
<sequence>MISMITEQLQKQSLEDLKCKSFSISLPLPNQTDPEGCSSPFHFVTEERSWGLLSHCPRIELEDGIRLGCHHHSSLSLHFPVISRENSPHRRSPSHAPEAGNSSAPPAPPTKRHCRSLSVPEDLSRWRPVWRPSGSKVWTPVKRRCNSGGVGAVLAVQTQNPTQGVSRLRFQNDPSASIRCIQANSPPFFSLALCRESPGPYTLSPTGVFWENTEGPSCFPLQRRFSLSPVLIKDAGQFLPSTSSSPPSTPELVRRQHCLPRSQSQPCDLDTRKCGIKRRHEEDTRWHRPSLDFYKMNQVTLLPEFFPSPPPFASPPPILPALLALALLCLHTPFACPLLIHPLSALCPPFAAVPPFPPFTTTRLCCCLLPPFCPSPPPAPSFSPSPALSFPSFAAAHSLLSALSF</sequence>
<evidence type="ECO:0000256" key="1">
    <source>
        <dbReference type="ARBA" id="ARBA00010984"/>
    </source>
</evidence>
<keyword evidence="4" id="KW-1185">Reference proteome</keyword>
<dbReference type="InterPro" id="IPR029356">
    <property type="entry name" value="FAM53"/>
</dbReference>
<dbReference type="PANTHER" id="PTHR28567">
    <property type="entry name" value="PROTEIN FAM53A-LIKE ISOFORM X1"/>
    <property type="match status" value="1"/>
</dbReference>
<dbReference type="Pfam" id="PF15242">
    <property type="entry name" value="FAM53"/>
    <property type="match status" value="1"/>
</dbReference>
<dbReference type="OrthoDB" id="10026856at2759"/>
<comment type="similarity">
    <text evidence="1">Belongs to the FAM53 family.</text>
</comment>
<organism evidence="3 4">
    <name type="scientific">Leptobrachium leishanense</name>
    <name type="common">Leishan spiny toad</name>
    <dbReference type="NCBI Taxonomy" id="445787"/>
    <lineage>
        <taxon>Eukaryota</taxon>
        <taxon>Metazoa</taxon>
        <taxon>Chordata</taxon>
        <taxon>Craniata</taxon>
        <taxon>Vertebrata</taxon>
        <taxon>Euteleostomi</taxon>
        <taxon>Amphibia</taxon>
        <taxon>Batrachia</taxon>
        <taxon>Anura</taxon>
        <taxon>Pelobatoidea</taxon>
        <taxon>Megophryidae</taxon>
        <taxon>Leptobrachium</taxon>
    </lineage>
</organism>
<protein>
    <submittedName>
        <fullName evidence="3">Family with sequence similarity 53 member C</fullName>
    </submittedName>
</protein>
<reference evidence="3" key="2">
    <citation type="submission" date="2025-09" db="UniProtKB">
        <authorList>
            <consortium name="Ensembl"/>
        </authorList>
    </citation>
    <scope>IDENTIFICATION</scope>
</reference>
<evidence type="ECO:0000313" key="4">
    <source>
        <dbReference type="Proteomes" id="UP000694569"/>
    </source>
</evidence>
<evidence type="ECO:0000313" key="3">
    <source>
        <dbReference type="Ensembl" id="ENSLLEP00000018227.1"/>
    </source>
</evidence>
<proteinExistence type="inferred from homology"/>
<accession>A0A8C5MQP6</accession>
<dbReference type="PANTHER" id="PTHR28567:SF4">
    <property type="entry name" value="PROTEIN FAM53C"/>
    <property type="match status" value="1"/>
</dbReference>
<dbReference type="Proteomes" id="UP000694569">
    <property type="component" value="Unplaced"/>
</dbReference>